<reference evidence="1 2" key="2">
    <citation type="submission" date="2018-11" db="EMBL/GenBank/DDBJ databases">
        <authorList>
            <consortium name="Pathogen Informatics"/>
        </authorList>
    </citation>
    <scope>NUCLEOTIDE SEQUENCE [LARGE SCALE GENOMIC DNA]</scope>
    <source>
        <strain evidence="1 2">Costa Rica</strain>
    </source>
</reference>
<reference evidence="3" key="1">
    <citation type="submission" date="2017-02" db="UniProtKB">
        <authorList>
            <consortium name="WormBaseParasite"/>
        </authorList>
    </citation>
    <scope>IDENTIFICATION</scope>
</reference>
<gene>
    <name evidence="1" type="ORF">ACOC_LOCUS6796</name>
</gene>
<evidence type="ECO:0000313" key="3">
    <source>
        <dbReference type="WBParaSite" id="ACOC_0000679501-mRNA-1"/>
    </source>
</evidence>
<dbReference type="EMBL" id="UYYA01003978">
    <property type="protein sequence ID" value="VDM58381.1"/>
    <property type="molecule type" value="Genomic_DNA"/>
</dbReference>
<proteinExistence type="predicted"/>
<protein>
    <submittedName>
        <fullName evidence="3">FLZ-type domain-containing protein</fullName>
    </submittedName>
</protein>
<dbReference type="Proteomes" id="UP000267027">
    <property type="component" value="Unassembled WGS sequence"/>
</dbReference>
<keyword evidence="2" id="KW-1185">Reference proteome</keyword>
<organism evidence="3">
    <name type="scientific">Angiostrongylus costaricensis</name>
    <name type="common">Nematode worm</name>
    <dbReference type="NCBI Taxonomy" id="334426"/>
    <lineage>
        <taxon>Eukaryota</taxon>
        <taxon>Metazoa</taxon>
        <taxon>Ecdysozoa</taxon>
        <taxon>Nematoda</taxon>
        <taxon>Chromadorea</taxon>
        <taxon>Rhabditida</taxon>
        <taxon>Rhabditina</taxon>
        <taxon>Rhabditomorpha</taxon>
        <taxon>Strongyloidea</taxon>
        <taxon>Metastrongylidae</taxon>
        <taxon>Angiostrongylus</taxon>
    </lineage>
</organism>
<evidence type="ECO:0000313" key="2">
    <source>
        <dbReference type="Proteomes" id="UP000267027"/>
    </source>
</evidence>
<sequence>MARGSLLIYRASAAFLPDKSGANLPNLEGWKALVRFSLVCDAMIYEPFKLSINEELFASHILKARQRKHSYLSRSFCLKCADILPGRVDFNVHYCYGKCVMYEKNLRYDFKPYDTFLHIAGGSSGMCGRERESCQASSVFSEYATLALFDAHPPGDFSLRRRPSRFN</sequence>
<dbReference type="AlphaFoldDB" id="A0A0R3PNV1"/>
<evidence type="ECO:0000313" key="1">
    <source>
        <dbReference type="EMBL" id="VDM58381.1"/>
    </source>
</evidence>
<accession>A0A0R3PNV1</accession>
<dbReference type="WBParaSite" id="ACOC_0000679501-mRNA-1">
    <property type="protein sequence ID" value="ACOC_0000679501-mRNA-1"/>
    <property type="gene ID" value="ACOC_0000679501"/>
</dbReference>
<name>A0A0R3PNV1_ANGCS</name>